<keyword evidence="3" id="KW-1185">Reference proteome</keyword>
<proteinExistence type="predicted"/>
<dbReference type="EMBL" id="CP064760">
    <property type="protein sequence ID" value="QPE04472.1"/>
    <property type="molecule type" value="Genomic_DNA"/>
</dbReference>
<organism evidence="2 3">
    <name type="scientific">Microbacterium schleiferi</name>
    <dbReference type="NCBI Taxonomy" id="69362"/>
    <lineage>
        <taxon>Bacteria</taxon>
        <taxon>Bacillati</taxon>
        <taxon>Actinomycetota</taxon>
        <taxon>Actinomycetes</taxon>
        <taxon>Micrococcales</taxon>
        <taxon>Microbacteriaceae</taxon>
        <taxon>Microbacterium</taxon>
    </lineage>
</organism>
<evidence type="ECO:0000256" key="1">
    <source>
        <dbReference type="SAM" id="Phobius"/>
    </source>
</evidence>
<accession>A0A7S8RHJ3</accession>
<dbReference type="RefSeq" id="WP_195692549.1">
    <property type="nucleotide sequence ID" value="NZ_CP064760.1"/>
</dbReference>
<dbReference type="SUPFAM" id="SSF69304">
    <property type="entry name" value="Tricorn protease N-terminal domain"/>
    <property type="match status" value="1"/>
</dbReference>
<name>A0A7S8RHJ3_9MICO</name>
<dbReference type="AlphaFoldDB" id="A0A7S8RHJ3"/>
<evidence type="ECO:0000313" key="3">
    <source>
        <dbReference type="Proteomes" id="UP000594480"/>
    </source>
</evidence>
<keyword evidence="1" id="KW-1133">Transmembrane helix</keyword>
<feature type="transmembrane region" description="Helical" evidence="1">
    <location>
        <begin position="27"/>
        <end position="53"/>
    </location>
</feature>
<keyword evidence="1" id="KW-0812">Transmembrane</keyword>
<protein>
    <recommendedName>
        <fullName evidence="4">SbsA Ig-like domain-containing protein</fullName>
    </recommendedName>
</protein>
<dbReference type="Proteomes" id="UP000594480">
    <property type="component" value="Chromosome"/>
</dbReference>
<reference evidence="2 3" key="1">
    <citation type="submission" date="2020-11" db="EMBL/GenBank/DDBJ databases">
        <title>Amino acid is mineralized and recycled by bacteria in oceanic microbiome.</title>
        <authorList>
            <person name="Zheng L.Y."/>
        </authorList>
    </citation>
    <scope>NUCLEOTIDE SEQUENCE [LARGE SCALE GENOMIC DNA]</scope>
    <source>
        <strain evidence="2 3">A32-1</strain>
    </source>
</reference>
<evidence type="ECO:0008006" key="4">
    <source>
        <dbReference type="Google" id="ProtNLM"/>
    </source>
</evidence>
<gene>
    <name evidence="2" type="ORF">IT882_15275</name>
</gene>
<keyword evidence="1" id="KW-0472">Membrane</keyword>
<dbReference type="Gene3D" id="2.130.10.120">
    <property type="entry name" value="Prolyl oligopeptidase, N-terminal domain"/>
    <property type="match status" value="1"/>
</dbReference>
<sequence length="484" mass="49929">MSTDAGRRRDGAAPSRRQRATRRRLRGFVLGFVGVAAALGLVGALGAAATVLMGPRVTAVQVDPAAAISASGSRLIVTTSQSLADVDPASVTVTPATPFDIDTSGRSIGVRFTVPLDADTEYTVRIDEVTGVSGGPASTITESFRTPPSEVFLLQRGTADGDTIFRTDLTGEAAVAVFAHPHIEDYRATRNHLVVLIEEDGESALVMTDLDGQNPVDLTMPGTGYVAGLQTADRGERIGYLFTSSTVGTGSGDESALYTTSLDTPTADPAKVVVAGADERIAQWSFVPDTDSVLLVAFDGTLLLTAPDGSAPTALGSALAIDGIAPGTAQAIVERIDGLFILDLLTGEETPLDVGTDPAVIGSVMPLPRGGTLRTTFPIAGSGLPTGATSVVMVDDTGASTEVFAAPDTDAVLQTCVSPSGQYAAMLVAPDLASNPYDTYQLPLPATVETHIVALPSDTDAEAHELVALSGSSISWCRQSVSWR</sequence>
<dbReference type="KEGG" id="msf:IT882_15275"/>
<evidence type="ECO:0000313" key="2">
    <source>
        <dbReference type="EMBL" id="QPE04472.1"/>
    </source>
</evidence>